<evidence type="ECO:0000256" key="1">
    <source>
        <dbReference type="SAM" id="MobiDB-lite"/>
    </source>
</evidence>
<organism evidence="3 4">
    <name type="scientific">Exocentrus adspersus</name>
    <dbReference type="NCBI Taxonomy" id="1586481"/>
    <lineage>
        <taxon>Eukaryota</taxon>
        <taxon>Metazoa</taxon>
        <taxon>Ecdysozoa</taxon>
        <taxon>Arthropoda</taxon>
        <taxon>Hexapoda</taxon>
        <taxon>Insecta</taxon>
        <taxon>Pterygota</taxon>
        <taxon>Neoptera</taxon>
        <taxon>Endopterygota</taxon>
        <taxon>Coleoptera</taxon>
        <taxon>Polyphaga</taxon>
        <taxon>Cucujiformia</taxon>
        <taxon>Chrysomeloidea</taxon>
        <taxon>Cerambycidae</taxon>
        <taxon>Lamiinae</taxon>
        <taxon>Acanthocinini</taxon>
        <taxon>Exocentrus</taxon>
    </lineage>
</organism>
<feature type="region of interest" description="Disordered" evidence="1">
    <location>
        <begin position="132"/>
        <end position="370"/>
    </location>
</feature>
<feature type="compositionally biased region" description="Polar residues" evidence="1">
    <location>
        <begin position="169"/>
        <end position="185"/>
    </location>
</feature>
<comment type="caution">
    <text evidence="3">The sequence shown here is derived from an EMBL/GenBank/DDBJ whole genome shotgun (WGS) entry which is preliminary data.</text>
</comment>
<dbReference type="AlphaFoldDB" id="A0AAV8VQ23"/>
<protein>
    <submittedName>
        <fullName evidence="3">Uncharacterized protein</fullName>
    </submittedName>
</protein>
<proteinExistence type="predicted"/>
<evidence type="ECO:0000256" key="2">
    <source>
        <dbReference type="SAM" id="SignalP"/>
    </source>
</evidence>
<reference evidence="3 4" key="1">
    <citation type="journal article" date="2023" name="Insect Mol. Biol.">
        <title>Genome sequencing provides insights into the evolution of gene families encoding plant cell wall-degrading enzymes in longhorned beetles.</title>
        <authorList>
            <person name="Shin N.R."/>
            <person name="Okamura Y."/>
            <person name="Kirsch R."/>
            <person name="Pauchet Y."/>
        </authorList>
    </citation>
    <scope>NUCLEOTIDE SEQUENCE [LARGE SCALE GENOMIC DNA]</scope>
    <source>
        <strain evidence="3">EAD_L_NR</strain>
    </source>
</reference>
<name>A0AAV8VQ23_9CUCU</name>
<gene>
    <name evidence="3" type="ORF">NQ315_016610</name>
</gene>
<feature type="compositionally biased region" description="Basic and acidic residues" evidence="1">
    <location>
        <begin position="260"/>
        <end position="270"/>
    </location>
</feature>
<keyword evidence="4" id="KW-1185">Reference proteome</keyword>
<feature type="compositionally biased region" description="Acidic residues" evidence="1">
    <location>
        <begin position="271"/>
        <end position="284"/>
    </location>
</feature>
<dbReference type="EMBL" id="JANEYG010000047">
    <property type="protein sequence ID" value="KAJ8915935.1"/>
    <property type="molecule type" value="Genomic_DNA"/>
</dbReference>
<evidence type="ECO:0000313" key="3">
    <source>
        <dbReference type="EMBL" id="KAJ8915935.1"/>
    </source>
</evidence>
<sequence>MDVMCLNMFKIVIFLFLCTGTLSLQDDNNADYHSQLDAIPDNEAEKSFNPTDTNKESTVDVKSTQPKPKTAHPNLDMAQINMLAEKVIRLHGVNLDNMDDDSIKNIQKLKQVVAGVEKNLNEKLILTQTKTKAKESVPVLNENTQNENKKETISEYTDQSVDEGLETNIPKTQNLNENQEKSSNIDQKREETAVNEENAAKPTELDNETIEGNDYIENREDIQNVDEEADYVNNDDSTNEDKLDENEAESNTENTGATEDVLKPSESEKELESEEDKDADEDEREITGNESKTQADYTNNEDSDLAENVTENGGFIEETLKANVGEDFDALRENENESELGSNNDNKDTDEADITESGVETGTKNGELESINEETGACGLTEECDQTTERNARKYLEEHNSEEIIEDKLESTIEDTDFQKLIKYVTSFFIN</sequence>
<accession>A0AAV8VQ23</accession>
<dbReference type="Proteomes" id="UP001159042">
    <property type="component" value="Unassembled WGS sequence"/>
</dbReference>
<feature type="compositionally biased region" description="Polar residues" evidence="1">
    <location>
        <begin position="288"/>
        <end position="298"/>
    </location>
</feature>
<feature type="region of interest" description="Disordered" evidence="1">
    <location>
        <begin position="41"/>
        <end position="73"/>
    </location>
</feature>
<keyword evidence="2" id="KW-0732">Signal</keyword>
<feature type="chain" id="PRO_5043675894" evidence="2">
    <location>
        <begin position="24"/>
        <end position="431"/>
    </location>
</feature>
<feature type="signal peptide" evidence="2">
    <location>
        <begin position="1"/>
        <end position="23"/>
    </location>
</feature>
<evidence type="ECO:0000313" key="4">
    <source>
        <dbReference type="Proteomes" id="UP001159042"/>
    </source>
</evidence>